<protein>
    <recommendedName>
        <fullName evidence="3">DUF5659 domain-containing protein</fullName>
    </recommendedName>
</protein>
<dbReference type="AlphaFoldDB" id="A0A2S5D130"/>
<organism evidence="1 2">
    <name type="scientific">Lysinibacillus sphaericus</name>
    <name type="common">Bacillus sphaericus</name>
    <dbReference type="NCBI Taxonomy" id="1421"/>
    <lineage>
        <taxon>Bacteria</taxon>
        <taxon>Bacillati</taxon>
        <taxon>Bacillota</taxon>
        <taxon>Bacilli</taxon>
        <taxon>Bacillales</taxon>
        <taxon>Bacillaceae</taxon>
        <taxon>Lysinibacillus</taxon>
    </lineage>
</organism>
<reference evidence="1 2" key="1">
    <citation type="submission" date="2017-11" db="EMBL/GenBank/DDBJ databases">
        <title>Genome sequence of Lysinibacillus sphaericus, a lignin-degrading bacteria isolated from municipal solid waste soil.</title>
        <authorList>
            <person name="Persinoti G.F."/>
            <person name="Paixao D.A."/>
            <person name="Bugg T.D."/>
            <person name="Squina F.M."/>
        </authorList>
    </citation>
    <scope>NUCLEOTIDE SEQUENCE [LARGE SCALE GENOMIC DNA]</scope>
    <source>
        <strain evidence="1 2">A1</strain>
    </source>
</reference>
<gene>
    <name evidence="1" type="ORF">LYSIN_01563</name>
</gene>
<dbReference type="Proteomes" id="UP000237319">
    <property type="component" value="Unassembled WGS sequence"/>
</dbReference>
<sequence length="65" mass="7840">MIKEKYYFCYSTNLSEYLREEKGIEAICNAFHHKTKKRFWLFEKTDELKIALAEYTKNGNNLGLR</sequence>
<dbReference type="RefSeq" id="WP_103976812.1">
    <property type="nucleotide sequence ID" value="NZ_PGLV01000001.1"/>
</dbReference>
<evidence type="ECO:0008006" key="3">
    <source>
        <dbReference type="Google" id="ProtNLM"/>
    </source>
</evidence>
<evidence type="ECO:0000313" key="2">
    <source>
        <dbReference type="Proteomes" id="UP000237319"/>
    </source>
</evidence>
<accession>A0A2S5D130</accession>
<keyword evidence="2" id="KW-1185">Reference proteome</keyword>
<proteinExistence type="predicted"/>
<evidence type="ECO:0000313" key="1">
    <source>
        <dbReference type="EMBL" id="POZ56780.1"/>
    </source>
</evidence>
<name>A0A2S5D130_LYSSH</name>
<dbReference type="EMBL" id="PGLV01000001">
    <property type="protein sequence ID" value="POZ56780.1"/>
    <property type="molecule type" value="Genomic_DNA"/>
</dbReference>
<comment type="caution">
    <text evidence="1">The sequence shown here is derived from an EMBL/GenBank/DDBJ whole genome shotgun (WGS) entry which is preliminary data.</text>
</comment>